<dbReference type="SUPFAM" id="SSF53850">
    <property type="entry name" value="Periplasmic binding protein-like II"/>
    <property type="match status" value="1"/>
</dbReference>
<dbReference type="STRING" id="698738.OLEAN_C23880"/>
<dbReference type="EMBL" id="FO203512">
    <property type="protein sequence ID" value="CCK76564.1"/>
    <property type="molecule type" value="Genomic_DNA"/>
</dbReference>
<dbReference type="AlphaFoldDB" id="R4YUD4"/>
<protein>
    <submittedName>
        <fullName evidence="2">Uncharacterized protein</fullName>
    </submittedName>
</protein>
<gene>
    <name evidence="2" type="ORF">OLEAN_C23880</name>
</gene>
<dbReference type="KEGG" id="oai:OLEAN_C23880"/>
<accession>R4YUD4</accession>
<sequence>MIQANTPTSALLAVLVCMSHLTYADNLIIGVESIDYFPIFQESNGQYSGAANDILNKFAKLNGHTLTYKSYPVARLNKYYLNGTVEFRFPDDQYWVQEKKKGYDIKYSAPVINYIDGVMVSPTNKGKGIDQLKTLGIVRGFTAWDYFDAIKIGNVKIIEANSLDSLVKLTSNNRNDGAYSNIDVATYYLKNTLKAPGSLVFDPDLPHTESSYSLSSFKHPQVIEQFNQFLIEQAGWIKTIKEKYHVK</sequence>
<keyword evidence="1" id="KW-0732">Signal</keyword>
<dbReference type="Proteomes" id="UP000032749">
    <property type="component" value="Chromosome"/>
</dbReference>
<evidence type="ECO:0000313" key="3">
    <source>
        <dbReference type="Proteomes" id="UP000032749"/>
    </source>
</evidence>
<reference evidence="2 3" key="1">
    <citation type="journal article" date="2013" name="Nat. Commun.">
        <title>Genome sequence and functional genomic analysis of the oil-degrading bacterium Oleispira antarctica.</title>
        <authorList>
            <person name="Kube M."/>
            <person name="Chernikova T.N."/>
            <person name="Al-Ramahi Y."/>
            <person name="Beloqui A."/>
            <person name="Lopez-Cortez N."/>
            <person name="Guazzaroni M.E."/>
            <person name="Heipieper H.J."/>
            <person name="Klages S."/>
            <person name="Kotsyurbenko O.R."/>
            <person name="Langer I."/>
            <person name="Nechitaylo T.Y."/>
            <person name="Lunsdorf H."/>
            <person name="Fernandez M."/>
            <person name="Juarez S."/>
            <person name="Ciordia S."/>
            <person name="Singer A."/>
            <person name="Kagan O."/>
            <person name="Egorova O."/>
            <person name="Petit P.A."/>
            <person name="Stogios P."/>
            <person name="Kim Y."/>
            <person name="Tchigvintsev A."/>
            <person name="Flick R."/>
            <person name="Denaro R."/>
            <person name="Genovese M."/>
            <person name="Albar J.P."/>
            <person name="Reva O.N."/>
            <person name="Martinez-Gomariz M."/>
            <person name="Tran H."/>
            <person name="Ferrer M."/>
            <person name="Savchenko A."/>
            <person name="Yakunin A.F."/>
            <person name="Yakimov M.M."/>
            <person name="Golyshina O.V."/>
            <person name="Reinhardt R."/>
            <person name="Golyshin P.N."/>
        </authorList>
    </citation>
    <scope>NUCLEOTIDE SEQUENCE [LARGE SCALE GENOMIC DNA]</scope>
</reference>
<feature type="signal peptide" evidence="1">
    <location>
        <begin position="1"/>
        <end position="24"/>
    </location>
</feature>
<evidence type="ECO:0000256" key="1">
    <source>
        <dbReference type="SAM" id="SignalP"/>
    </source>
</evidence>
<dbReference type="OrthoDB" id="5416480at2"/>
<evidence type="ECO:0000313" key="2">
    <source>
        <dbReference type="EMBL" id="CCK76564.1"/>
    </source>
</evidence>
<keyword evidence="3" id="KW-1185">Reference proteome</keyword>
<name>R4YUD4_OLEAN</name>
<dbReference type="HOGENOM" id="CLU_090562_0_0_6"/>
<feature type="chain" id="PRO_5004374403" evidence="1">
    <location>
        <begin position="25"/>
        <end position="247"/>
    </location>
</feature>
<dbReference type="Gene3D" id="3.40.190.10">
    <property type="entry name" value="Periplasmic binding protein-like II"/>
    <property type="match status" value="2"/>
</dbReference>
<organism evidence="2 3">
    <name type="scientific">Oleispira antarctica RB-8</name>
    <dbReference type="NCBI Taxonomy" id="698738"/>
    <lineage>
        <taxon>Bacteria</taxon>
        <taxon>Pseudomonadati</taxon>
        <taxon>Pseudomonadota</taxon>
        <taxon>Gammaproteobacteria</taxon>
        <taxon>Oceanospirillales</taxon>
        <taxon>Oceanospirillaceae</taxon>
        <taxon>Oleispira</taxon>
    </lineage>
</organism>
<proteinExistence type="predicted"/>